<dbReference type="KEGG" id="pbap:Pla133_02280"/>
<accession>A0A518BDV7</accession>
<organism evidence="1 2">
    <name type="scientific">Engelhardtia mirabilis</name>
    <dbReference type="NCBI Taxonomy" id="2528011"/>
    <lineage>
        <taxon>Bacteria</taxon>
        <taxon>Pseudomonadati</taxon>
        <taxon>Planctomycetota</taxon>
        <taxon>Planctomycetia</taxon>
        <taxon>Planctomycetia incertae sedis</taxon>
        <taxon>Engelhardtia</taxon>
    </lineage>
</organism>
<gene>
    <name evidence="1" type="ORF">Pla133_02280</name>
</gene>
<proteinExistence type="predicted"/>
<name>A0A518BDV7_9BACT</name>
<evidence type="ECO:0000313" key="2">
    <source>
        <dbReference type="Proteomes" id="UP000316921"/>
    </source>
</evidence>
<protein>
    <recommendedName>
        <fullName evidence="3">Transposase IS204/IS1001/IS1096/IS1165 zinc-finger domain-containing protein</fullName>
    </recommendedName>
</protein>
<dbReference type="AlphaFoldDB" id="A0A518BDV7"/>
<dbReference type="Proteomes" id="UP000316921">
    <property type="component" value="Chromosome"/>
</dbReference>
<dbReference type="EMBL" id="CP036287">
    <property type="protein sequence ID" value="QDU65164.1"/>
    <property type="molecule type" value="Genomic_DNA"/>
</dbReference>
<reference evidence="1 2" key="1">
    <citation type="submission" date="2019-02" db="EMBL/GenBank/DDBJ databases">
        <title>Deep-cultivation of Planctomycetes and their phenomic and genomic characterization uncovers novel biology.</title>
        <authorList>
            <person name="Wiegand S."/>
            <person name="Jogler M."/>
            <person name="Boedeker C."/>
            <person name="Pinto D."/>
            <person name="Vollmers J."/>
            <person name="Rivas-Marin E."/>
            <person name="Kohn T."/>
            <person name="Peeters S.H."/>
            <person name="Heuer A."/>
            <person name="Rast P."/>
            <person name="Oberbeckmann S."/>
            <person name="Bunk B."/>
            <person name="Jeske O."/>
            <person name="Meyerdierks A."/>
            <person name="Storesund J.E."/>
            <person name="Kallscheuer N."/>
            <person name="Luecker S."/>
            <person name="Lage O.M."/>
            <person name="Pohl T."/>
            <person name="Merkel B.J."/>
            <person name="Hornburger P."/>
            <person name="Mueller R.-W."/>
            <person name="Bruemmer F."/>
            <person name="Labrenz M."/>
            <person name="Spormann A.M."/>
            <person name="Op den Camp H."/>
            <person name="Overmann J."/>
            <person name="Amann R."/>
            <person name="Jetten M.S.M."/>
            <person name="Mascher T."/>
            <person name="Medema M.H."/>
            <person name="Devos D.P."/>
            <person name="Kaster A.-K."/>
            <person name="Ovreas L."/>
            <person name="Rohde M."/>
            <person name="Galperin M.Y."/>
            <person name="Jogler C."/>
        </authorList>
    </citation>
    <scope>NUCLEOTIDE SEQUENCE [LARGE SCALE GENOMIC DNA]</scope>
    <source>
        <strain evidence="1 2">Pla133</strain>
    </source>
</reference>
<keyword evidence="2" id="KW-1185">Reference proteome</keyword>
<sequence>MKVYLEYAIRRVHCESCRGVKTEQMSWAEPSSNFTRSFE</sequence>
<evidence type="ECO:0000313" key="1">
    <source>
        <dbReference type="EMBL" id="QDU65164.1"/>
    </source>
</evidence>
<evidence type="ECO:0008006" key="3">
    <source>
        <dbReference type="Google" id="ProtNLM"/>
    </source>
</evidence>